<dbReference type="Proteomes" id="UP001178507">
    <property type="component" value="Unassembled WGS sequence"/>
</dbReference>
<evidence type="ECO:0000313" key="2">
    <source>
        <dbReference type="Proteomes" id="UP001178507"/>
    </source>
</evidence>
<dbReference type="AlphaFoldDB" id="A0AA36IEY1"/>
<accession>A0AA36IEY1</accession>
<sequence length="268" mass="29146">MSRRRGAFSAFEKTASQVEASRLDAPQARSIRRSEKTFSVEEAKVLLESLRAASTKPDFQKALANLRGREWGAFKKREAVARLLAVAWKVSLKAAGFSIDQWGFPAMLAAVRVHHGQPGIRTLSEEIERQLRFQPGDLFGSKAGAMKQTGSAAEAAAVSEVEVQVTVTHPTDRDSVVVTVPPSSTMRRVKEALAEKLGRPEVTRNGRMVMESQSGDLLPVPESQRLGGKRQIFMVGISFSQAPSPVVVPAVARMALEREPANDLAEGT</sequence>
<evidence type="ECO:0008006" key="3">
    <source>
        <dbReference type="Google" id="ProtNLM"/>
    </source>
</evidence>
<organism evidence="1 2">
    <name type="scientific">Effrenium voratum</name>
    <dbReference type="NCBI Taxonomy" id="2562239"/>
    <lineage>
        <taxon>Eukaryota</taxon>
        <taxon>Sar</taxon>
        <taxon>Alveolata</taxon>
        <taxon>Dinophyceae</taxon>
        <taxon>Suessiales</taxon>
        <taxon>Symbiodiniaceae</taxon>
        <taxon>Effrenium</taxon>
    </lineage>
</organism>
<comment type="caution">
    <text evidence="1">The sequence shown here is derived from an EMBL/GenBank/DDBJ whole genome shotgun (WGS) entry which is preliminary data.</text>
</comment>
<gene>
    <name evidence="1" type="ORF">EVOR1521_LOCUS11703</name>
</gene>
<proteinExistence type="predicted"/>
<dbReference type="EMBL" id="CAUJNA010001178">
    <property type="protein sequence ID" value="CAJ1384994.1"/>
    <property type="molecule type" value="Genomic_DNA"/>
</dbReference>
<protein>
    <recommendedName>
        <fullName evidence="3">Ubiquitin-like domain-containing protein</fullName>
    </recommendedName>
</protein>
<name>A0AA36IEY1_9DINO</name>
<evidence type="ECO:0000313" key="1">
    <source>
        <dbReference type="EMBL" id="CAJ1384994.1"/>
    </source>
</evidence>
<feature type="non-terminal residue" evidence="1">
    <location>
        <position position="1"/>
    </location>
</feature>
<reference evidence="1" key="1">
    <citation type="submission" date="2023-08" db="EMBL/GenBank/DDBJ databases">
        <authorList>
            <person name="Chen Y."/>
            <person name="Shah S."/>
            <person name="Dougan E. K."/>
            <person name="Thang M."/>
            <person name="Chan C."/>
        </authorList>
    </citation>
    <scope>NUCLEOTIDE SEQUENCE</scope>
</reference>
<keyword evidence="2" id="KW-1185">Reference proteome</keyword>